<keyword evidence="13" id="KW-1185">Reference proteome</keyword>
<dbReference type="NCBIfam" id="TIGR00556">
    <property type="entry name" value="pantethn_trn"/>
    <property type="match status" value="1"/>
</dbReference>
<accession>A0A1E7ZF69</accession>
<keyword evidence="10" id="KW-0963">Cytoplasm</keyword>
<comment type="function">
    <text evidence="9">Transfers the 4'-phosphopantetheine moiety from coenzyme A to the 'Ser-36' of acyl-carrier-protein.</text>
</comment>
<evidence type="ECO:0000256" key="6">
    <source>
        <dbReference type="ARBA" id="ARBA00023098"/>
    </source>
</evidence>
<evidence type="ECO:0000256" key="5">
    <source>
        <dbReference type="ARBA" id="ARBA00022842"/>
    </source>
</evidence>
<sequence>MAIVGMGTDIVEIARIEEALSRSSRLAPRVLTPTEMTLFESSSEPVRYLAKRFAAKEAAVKALGTGIGRGIGWHHIEVSNDELGAPKLAFSDAFAQRCEALGVTHSHISISDEQHYATATVILECLQPAGKEV</sequence>
<dbReference type="Pfam" id="PF01648">
    <property type="entry name" value="ACPS"/>
    <property type="match status" value="1"/>
</dbReference>
<dbReference type="InterPro" id="IPR002582">
    <property type="entry name" value="ACPS"/>
</dbReference>
<dbReference type="FunFam" id="3.90.470.20:FF:000001">
    <property type="entry name" value="Holo-[acyl-carrier-protein] synthase"/>
    <property type="match status" value="1"/>
</dbReference>
<dbReference type="GO" id="GO:0005737">
    <property type="term" value="C:cytoplasm"/>
    <property type="evidence" value="ECO:0007669"/>
    <property type="project" value="UniProtKB-SubCell"/>
</dbReference>
<dbReference type="InterPro" id="IPR004568">
    <property type="entry name" value="Ppantetheine-prot_Trfase_dom"/>
</dbReference>
<dbReference type="RefSeq" id="WP_070123886.1">
    <property type="nucleotide sequence ID" value="NZ_MDHN01000008.1"/>
</dbReference>
<evidence type="ECO:0000256" key="10">
    <source>
        <dbReference type="HAMAP-Rule" id="MF_00101"/>
    </source>
</evidence>
<comment type="function">
    <text evidence="10">Transfers the 4'-phosphopantetheine moiety from coenzyme A to a Ser of acyl-carrier-protein.</text>
</comment>
<reference evidence="12 13" key="1">
    <citation type="submission" date="2016-08" db="EMBL/GenBank/DDBJ databases">
        <authorList>
            <person name="Seilhamer J.J."/>
        </authorList>
    </citation>
    <scope>NUCLEOTIDE SEQUENCE [LARGE SCALE GENOMIC DNA]</scope>
    <source>
        <strain evidence="12 13">KCTC 42603</strain>
    </source>
</reference>
<comment type="caution">
    <text evidence="12">The sequence shown here is derived from an EMBL/GenBank/DDBJ whole genome shotgun (WGS) entry which is preliminary data.</text>
</comment>
<keyword evidence="5 10" id="KW-0460">Magnesium</keyword>
<name>A0A1E7ZF69_9ALTE</name>
<dbReference type="EC" id="2.7.8.7" evidence="10"/>
<keyword evidence="2 10" id="KW-0808">Transferase</keyword>
<evidence type="ECO:0000256" key="4">
    <source>
        <dbReference type="ARBA" id="ARBA00022832"/>
    </source>
</evidence>
<dbReference type="GO" id="GO:0000287">
    <property type="term" value="F:magnesium ion binding"/>
    <property type="evidence" value="ECO:0007669"/>
    <property type="project" value="UniProtKB-UniRule"/>
</dbReference>
<dbReference type="SUPFAM" id="SSF56214">
    <property type="entry name" value="4'-phosphopantetheinyl transferase"/>
    <property type="match status" value="1"/>
</dbReference>
<feature type="binding site" evidence="10">
    <location>
        <position position="9"/>
    </location>
    <ligand>
        <name>Mg(2+)</name>
        <dbReference type="ChEBI" id="CHEBI:18420"/>
    </ligand>
</feature>
<keyword evidence="7 10" id="KW-0275">Fatty acid biosynthesis</keyword>
<comment type="catalytic activity">
    <reaction evidence="8 10">
        <text>apo-[ACP] + CoA = holo-[ACP] + adenosine 3',5'-bisphosphate + H(+)</text>
        <dbReference type="Rhea" id="RHEA:12068"/>
        <dbReference type="Rhea" id="RHEA-COMP:9685"/>
        <dbReference type="Rhea" id="RHEA-COMP:9690"/>
        <dbReference type="ChEBI" id="CHEBI:15378"/>
        <dbReference type="ChEBI" id="CHEBI:29999"/>
        <dbReference type="ChEBI" id="CHEBI:57287"/>
        <dbReference type="ChEBI" id="CHEBI:58343"/>
        <dbReference type="ChEBI" id="CHEBI:64479"/>
        <dbReference type="EC" id="2.7.8.7"/>
    </reaction>
</comment>
<evidence type="ECO:0000256" key="9">
    <source>
        <dbReference type="ARBA" id="ARBA00054726"/>
    </source>
</evidence>
<evidence type="ECO:0000256" key="8">
    <source>
        <dbReference type="ARBA" id="ARBA00050875"/>
    </source>
</evidence>
<comment type="cofactor">
    <cofactor evidence="10">
        <name>Mg(2+)</name>
        <dbReference type="ChEBI" id="CHEBI:18420"/>
    </cofactor>
</comment>
<comment type="similarity">
    <text evidence="10">Belongs to the P-Pant transferase superfamily. AcpS family.</text>
</comment>
<dbReference type="GO" id="GO:0006633">
    <property type="term" value="P:fatty acid biosynthetic process"/>
    <property type="evidence" value="ECO:0007669"/>
    <property type="project" value="UniProtKB-UniRule"/>
</dbReference>
<dbReference type="EMBL" id="MDHN01000008">
    <property type="protein sequence ID" value="OFC72104.1"/>
    <property type="molecule type" value="Genomic_DNA"/>
</dbReference>
<keyword evidence="3 10" id="KW-0479">Metal-binding</keyword>
<dbReference type="Proteomes" id="UP000175691">
    <property type="component" value="Unassembled WGS sequence"/>
</dbReference>
<proteinExistence type="inferred from homology"/>
<evidence type="ECO:0000313" key="12">
    <source>
        <dbReference type="EMBL" id="OFC72104.1"/>
    </source>
</evidence>
<dbReference type="HAMAP" id="MF_00101">
    <property type="entry name" value="AcpS"/>
    <property type="match status" value="1"/>
</dbReference>
<dbReference type="AlphaFoldDB" id="A0A1E7ZF69"/>
<feature type="domain" description="4'-phosphopantetheinyl transferase" evidence="11">
    <location>
        <begin position="6"/>
        <end position="118"/>
    </location>
</feature>
<dbReference type="InterPro" id="IPR008278">
    <property type="entry name" value="4-PPantetheinyl_Trfase_dom"/>
</dbReference>
<gene>
    <name evidence="10" type="primary">acpS</name>
    <name evidence="12" type="ORF">BFC18_05225</name>
</gene>
<evidence type="ECO:0000256" key="3">
    <source>
        <dbReference type="ARBA" id="ARBA00022723"/>
    </source>
</evidence>
<dbReference type="Gene3D" id="3.90.470.20">
    <property type="entry name" value="4'-phosphopantetheinyl transferase domain"/>
    <property type="match status" value="1"/>
</dbReference>
<dbReference type="NCBIfam" id="TIGR00516">
    <property type="entry name" value="acpS"/>
    <property type="match status" value="1"/>
</dbReference>
<dbReference type="NCBIfam" id="NF000832">
    <property type="entry name" value="PRK00070.3-2"/>
    <property type="match status" value="1"/>
</dbReference>
<evidence type="ECO:0000259" key="11">
    <source>
        <dbReference type="Pfam" id="PF01648"/>
    </source>
</evidence>
<protein>
    <recommendedName>
        <fullName evidence="10">Holo-[acyl-carrier-protein] synthase</fullName>
        <shortName evidence="10">Holo-ACP synthase</shortName>
        <ecNumber evidence="10">2.7.8.7</ecNumber>
    </recommendedName>
    <alternativeName>
        <fullName evidence="10">4'-phosphopantetheinyl transferase AcpS</fullName>
    </alternativeName>
</protein>
<keyword evidence="4 10" id="KW-0276">Fatty acid metabolism</keyword>
<dbReference type="GO" id="GO:0008897">
    <property type="term" value="F:holo-[acyl-carrier-protein] synthase activity"/>
    <property type="evidence" value="ECO:0007669"/>
    <property type="project" value="UniProtKB-UniRule"/>
</dbReference>
<evidence type="ECO:0000256" key="7">
    <source>
        <dbReference type="ARBA" id="ARBA00023160"/>
    </source>
</evidence>
<dbReference type="STRING" id="1656094.BFC18_05225"/>
<dbReference type="OrthoDB" id="517356at2"/>
<comment type="subcellular location">
    <subcellularLocation>
        <location evidence="10">Cytoplasm</location>
    </subcellularLocation>
</comment>
<evidence type="ECO:0000256" key="2">
    <source>
        <dbReference type="ARBA" id="ARBA00022679"/>
    </source>
</evidence>
<evidence type="ECO:0000256" key="1">
    <source>
        <dbReference type="ARBA" id="ARBA00022516"/>
    </source>
</evidence>
<evidence type="ECO:0000313" key="13">
    <source>
        <dbReference type="Proteomes" id="UP000175691"/>
    </source>
</evidence>
<keyword evidence="1 10" id="KW-0444">Lipid biosynthesis</keyword>
<dbReference type="InterPro" id="IPR037143">
    <property type="entry name" value="4-PPantetheinyl_Trfase_dom_sf"/>
</dbReference>
<feature type="binding site" evidence="10">
    <location>
        <position position="57"/>
    </location>
    <ligand>
        <name>Mg(2+)</name>
        <dbReference type="ChEBI" id="CHEBI:18420"/>
    </ligand>
</feature>
<keyword evidence="6 10" id="KW-0443">Lipid metabolism</keyword>
<organism evidence="12 13">
    <name type="scientific">Alteromonas confluentis</name>
    <dbReference type="NCBI Taxonomy" id="1656094"/>
    <lineage>
        <taxon>Bacteria</taxon>
        <taxon>Pseudomonadati</taxon>
        <taxon>Pseudomonadota</taxon>
        <taxon>Gammaproteobacteria</taxon>
        <taxon>Alteromonadales</taxon>
        <taxon>Alteromonadaceae</taxon>
        <taxon>Alteromonas/Salinimonas group</taxon>
        <taxon>Alteromonas</taxon>
    </lineage>
</organism>